<evidence type="ECO:0000256" key="3">
    <source>
        <dbReference type="ARBA" id="ARBA00022737"/>
    </source>
</evidence>
<protein>
    <submittedName>
        <fullName evidence="8">(Fe-S)-binding protein</fullName>
    </submittedName>
</protein>
<dbReference type="EMBL" id="JAFFZP010000040">
    <property type="protein sequence ID" value="MBN0989436.1"/>
    <property type="molecule type" value="Genomic_DNA"/>
</dbReference>
<keyword evidence="2" id="KW-0479">Metal-binding</keyword>
<evidence type="ECO:0000259" key="6">
    <source>
        <dbReference type="Pfam" id="PF02754"/>
    </source>
</evidence>
<keyword evidence="9" id="KW-1185">Reference proteome</keyword>
<feature type="domain" description="Cysteine-rich" evidence="6">
    <location>
        <begin position="337"/>
        <end position="420"/>
    </location>
</feature>
<keyword evidence="3" id="KW-0677">Repeat</keyword>
<evidence type="ECO:0000256" key="2">
    <source>
        <dbReference type="ARBA" id="ARBA00022723"/>
    </source>
</evidence>
<proteinExistence type="predicted"/>
<dbReference type="Pfam" id="PF13183">
    <property type="entry name" value="Fer4_8"/>
    <property type="match status" value="1"/>
</dbReference>
<evidence type="ECO:0000259" key="7">
    <source>
        <dbReference type="Pfam" id="PF13183"/>
    </source>
</evidence>
<gene>
    <name evidence="8" type="ORF">JW498_18885</name>
</gene>
<feature type="domain" description="4Fe-4S ferredoxin-type" evidence="7">
    <location>
        <begin position="33"/>
        <end position="109"/>
    </location>
</feature>
<dbReference type="RefSeq" id="WP_205214312.1">
    <property type="nucleotide sequence ID" value="NZ_JAFFZP010000040.1"/>
</dbReference>
<reference evidence="8 9" key="1">
    <citation type="submission" date="2021-02" db="EMBL/GenBank/DDBJ databases">
        <title>A novel species of genus Amphritea isolated from a fishpond in China.</title>
        <authorList>
            <person name="Lu H."/>
        </authorList>
    </citation>
    <scope>NUCLEOTIDE SEQUENCE [LARGE SCALE GENOMIC DNA]</scope>
    <source>
        <strain evidence="8 9">RP18W</strain>
    </source>
</reference>
<dbReference type="PANTHER" id="PTHR32479">
    <property type="entry name" value="GLYCOLATE OXIDASE IRON-SULFUR SUBUNIT"/>
    <property type="match status" value="1"/>
</dbReference>
<evidence type="ECO:0000256" key="5">
    <source>
        <dbReference type="ARBA" id="ARBA00023014"/>
    </source>
</evidence>
<accession>A0ABS2WCX4</accession>
<dbReference type="Pfam" id="PF02754">
    <property type="entry name" value="CCG"/>
    <property type="match status" value="1"/>
</dbReference>
<evidence type="ECO:0000256" key="4">
    <source>
        <dbReference type="ARBA" id="ARBA00023004"/>
    </source>
</evidence>
<keyword evidence="5" id="KW-0411">Iron-sulfur</keyword>
<evidence type="ECO:0000313" key="9">
    <source>
        <dbReference type="Proteomes" id="UP000760472"/>
    </source>
</evidence>
<evidence type="ECO:0000313" key="8">
    <source>
        <dbReference type="EMBL" id="MBN0989436.1"/>
    </source>
</evidence>
<keyword evidence="1" id="KW-0004">4Fe-4S</keyword>
<dbReference type="Proteomes" id="UP000760472">
    <property type="component" value="Unassembled WGS sequence"/>
</dbReference>
<comment type="caution">
    <text evidence="8">The sequence shown here is derived from an EMBL/GenBank/DDBJ whole genome shotgun (WGS) entry which is preliminary data.</text>
</comment>
<dbReference type="InterPro" id="IPR017896">
    <property type="entry name" value="4Fe4S_Fe-S-bd"/>
</dbReference>
<keyword evidence="4" id="KW-0408">Iron</keyword>
<evidence type="ECO:0000256" key="1">
    <source>
        <dbReference type="ARBA" id="ARBA00022485"/>
    </source>
</evidence>
<dbReference type="InterPro" id="IPR004017">
    <property type="entry name" value="Cys_rich_dom"/>
</dbReference>
<name>A0ABS2WCX4_9GAMM</name>
<sequence>MKPNLDWSDYESAGLGDAYADIPRTGGNFAKAVSVCINSLVCLRPVTKSVMCPSFRVRQDAAYSPGGRSRLLKRLLNGEISAEEKQQLDDAMRACVGCKGCKRECESGLDLATIRSEYLSQPDNRGRYSLRDRLFANLPLLLRFPHLLRISLTLRNRSPLIRRWMEHSIGISARVALPLPSDHQLTETPAVSNGWAEIKSNTVVILADSLSRGFSPQIFMAAQEVLARAGYDVRFIGAKGGAMEGRSWFSSGYLDKAREKASRLLDDLTPYIDKQVPIIGLEPSSALMLRDEYQQLGLTDKAPDLAKQVYLFEEFIAREISAGRFMLALSTPIRKKVVVHGHCHQKAVGAMKSMRKVLKLIPELEFEFIDASCCGGGGSFAYEKEHQQDSEKMFNLALQPALAAEPEALVVANGFSCRSQILHYADRQTLHLAELLKLAL</sequence>
<organism evidence="8 9">
    <name type="scientific">Amphritea pacifica</name>
    <dbReference type="NCBI Taxonomy" id="2811233"/>
    <lineage>
        <taxon>Bacteria</taxon>
        <taxon>Pseudomonadati</taxon>
        <taxon>Pseudomonadota</taxon>
        <taxon>Gammaproteobacteria</taxon>
        <taxon>Oceanospirillales</taxon>
        <taxon>Oceanospirillaceae</taxon>
        <taxon>Amphritea</taxon>
    </lineage>
</organism>
<dbReference type="PANTHER" id="PTHR32479:SF19">
    <property type="entry name" value="ANAEROBIC GLYCEROL-3-PHOSPHATE DEHYDROGENASE SUBUNIT C"/>
    <property type="match status" value="1"/>
</dbReference>